<accession>A0A165K3F7</accession>
<dbReference type="PANTHER" id="PTHR47691">
    <property type="entry name" value="REGULATOR-RELATED"/>
    <property type="match status" value="1"/>
</dbReference>
<protein>
    <submittedName>
        <fullName evidence="2">TPR-like protein</fullName>
    </submittedName>
</protein>
<dbReference type="Pfam" id="PF13424">
    <property type="entry name" value="TPR_12"/>
    <property type="match status" value="3"/>
</dbReference>
<organism evidence="2 3">
    <name type="scientific">Exidia glandulosa HHB12029</name>
    <dbReference type="NCBI Taxonomy" id="1314781"/>
    <lineage>
        <taxon>Eukaryota</taxon>
        <taxon>Fungi</taxon>
        <taxon>Dikarya</taxon>
        <taxon>Basidiomycota</taxon>
        <taxon>Agaricomycotina</taxon>
        <taxon>Agaricomycetes</taxon>
        <taxon>Auriculariales</taxon>
        <taxon>Exidiaceae</taxon>
        <taxon>Exidia</taxon>
    </lineage>
</organism>
<dbReference type="Gene3D" id="3.40.50.300">
    <property type="entry name" value="P-loop containing nucleotide triphosphate hydrolases"/>
    <property type="match status" value="1"/>
</dbReference>
<dbReference type="Gene3D" id="1.25.40.10">
    <property type="entry name" value="Tetratricopeptide repeat domain"/>
    <property type="match status" value="1"/>
</dbReference>
<dbReference type="InterPro" id="IPR019734">
    <property type="entry name" value="TPR_rpt"/>
</dbReference>
<dbReference type="SUPFAM" id="SSF52540">
    <property type="entry name" value="P-loop containing nucleoside triphosphate hydrolases"/>
    <property type="match status" value="1"/>
</dbReference>
<dbReference type="AlphaFoldDB" id="A0A165K3F7"/>
<evidence type="ECO:0000313" key="3">
    <source>
        <dbReference type="Proteomes" id="UP000077266"/>
    </source>
</evidence>
<dbReference type="EMBL" id="KV425952">
    <property type="protein sequence ID" value="KZV95728.1"/>
    <property type="molecule type" value="Genomic_DNA"/>
</dbReference>
<sequence>MHSTSLSPTDSVDPGAIAQKDTTIPAQSSAIPVSPSSPALISQSPPVAAHHPDNLGPRTMRTVALGAVTTVGLAAVAPLTVAETRVAGDGAFNLTLALAAVRHAAESVREQSRRAKQNKKTAFQVGDTAVSLFNALVAAEVAMPLVDVITNSERIMRLFGHARDQFRGTETASRIRLPHGKKNADEFQKILDEAETILGQLKLQGSTDPTSSRAVLQVQPGIRTDTVQHTATSETLMEFAQRLLSVIEGTLHELQQLEAASGVKQILSVPTVSTVLAGTRVKINNAIRDYQTSVATWTAGAVHRIGKNVEMLVSSQPAAVSASLITRLPPPLPHVFHGREAEIALACDQILNHQPARIPILGAGGIGKTSLALAILHDTDIIAHFADQRLFLACDSAPDTDAVVNYLLRMLQLDVSGRDPWDALLTALDSTTTLLVLDNFETVYTGSHRQKADLLLQRLAACSHITLILTMRGASLPKSVKWSLTLLQSSLQPLSSDSAHSTFVDLGRLYSIQASVQLSIDSIPKSAVEALPLLSICSYLADGLYAGTQSSLAAVFDQPISLSADVLQRLALVYIGQHGELRMLSPIRHHVSQYYPVDPRYMDCLRRRYFQLAVESDQPMDEHFPALSALVSIEVQNLTAFLEEEIQQRPNSTTVEAVVAFSWFLYWTIPSPALATALLPHVKSSGESLELMHVLVSLLQSMHQYTDAMEIATQMRAQAADAQDTRSIAHATQQLGETERMLSNYPTARSHLQEAQNLFEGIGDRLGQAQCMRSLGDIEHALSNYPTARSSLQEAQNLFEGIGEHLGQAQCMQSLGNIERMLNNYPTARSCLQEAQDLFEGIGGRLGQAQCMRSLGDIEYMLSNYPTARGHLQEAQDLFEGIGHRLGQAQCMQSLGEIERILSNYPTARGHLKEAQNLFEGIGSRLGQAQCMQSLGEIERMLRNHPTARSLFEEAQILCEEIGNRYEQAYCMYLLGCLERDVDDYNKSLRLFTDARAIYVTIEGQADFVDYCDKNIEELHELMQTDQ</sequence>
<feature type="compositionally biased region" description="Low complexity" evidence="1">
    <location>
        <begin position="25"/>
        <end position="42"/>
    </location>
</feature>
<keyword evidence="3" id="KW-1185">Reference proteome</keyword>
<dbReference type="Proteomes" id="UP000077266">
    <property type="component" value="Unassembled WGS sequence"/>
</dbReference>
<dbReference type="STRING" id="1314781.A0A165K3F7"/>
<dbReference type="PANTHER" id="PTHR47691:SF3">
    <property type="entry name" value="HTH-TYPE TRANSCRIPTIONAL REGULATOR RV0890C-RELATED"/>
    <property type="match status" value="1"/>
</dbReference>
<feature type="region of interest" description="Disordered" evidence="1">
    <location>
        <begin position="25"/>
        <end position="55"/>
    </location>
</feature>
<evidence type="ECO:0000256" key="1">
    <source>
        <dbReference type="SAM" id="MobiDB-lite"/>
    </source>
</evidence>
<dbReference type="InParanoid" id="A0A165K3F7"/>
<evidence type="ECO:0000313" key="2">
    <source>
        <dbReference type="EMBL" id="KZV95728.1"/>
    </source>
</evidence>
<name>A0A165K3F7_EXIGL</name>
<reference evidence="2 3" key="1">
    <citation type="journal article" date="2016" name="Mol. Biol. Evol.">
        <title>Comparative Genomics of Early-Diverging Mushroom-Forming Fungi Provides Insights into the Origins of Lignocellulose Decay Capabilities.</title>
        <authorList>
            <person name="Nagy L.G."/>
            <person name="Riley R."/>
            <person name="Tritt A."/>
            <person name="Adam C."/>
            <person name="Daum C."/>
            <person name="Floudas D."/>
            <person name="Sun H."/>
            <person name="Yadav J.S."/>
            <person name="Pangilinan J."/>
            <person name="Larsson K.H."/>
            <person name="Matsuura K."/>
            <person name="Barry K."/>
            <person name="Labutti K."/>
            <person name="Kuo R."/>
            <person name="Ohm R.A."/>
            <person name="Bhattacharya S.S."/>
            <person name="Shirouzu T."/>
            <person name="Yoshinaga Y."/>
            <person name="Martin F.M."/>
            <person name="Grigoriev I.V."/>
            <person name="Hibbett D.S."/>
        </authorList>
    </citation>
    <scope>NUCLEOTIDE SEQUENCE [LARGE SCALE GENOMIC DNA]</scope>
    <source>
        <strain evidence="2 3">HHB12029</strain>
    </source>
</reference>
<dbReference type="InterPro" id="IPR027417">
    <property type="entry name" value="P-loop_NTPase"/>
</dbReference>
<gene>
    <name evidence="2" type="ORF">EXIGLDRAFT_747999</name>
</gene>
<dbReference type="SUPFAM" id="SSF48452">
    <property type="entry name" value="TPR-like"/>
    <property type="match status" value="2"/>
</dbReference>
<dbReference type="InterPro" id="IPR011990">
    <property type="entry name" value="TPR-like_helical_dom_sf"/>
</dbReference>
<dbReference type="SMART" id="SM00028">
    <property type="entry name" value="TPR"/>
    <property type="match status" value="7"/>
</dbReference>
<proteinExistence type="predicted"/>
<dbReference type="OrthoDB" id="621413at2759"/>